<dbReference type="Gene3D" id="3.30.160.100">
    <property type="entry name" value="Ribosome hibernation promotion factor-like"/>
    <property type="match status" value="1"/>
</dbReference>
<accession>A0ABW9KKW8</accession>
<feature type="compositionally biased region" description="Acidic residues" evidence="1">
    <location>
        <begin position="120"/>
        <end position="132"/>
    </location>
</feature>
<dbReference type="Pfam" id="PF02482">
    <property type="entry name" value="Ribosomal_S30AE"/>
    <property type="match status" value="1"/>
</dbReference>
<organism evidence="2 3">
    <name type="scientific">Terriglobus aquaticus</name>
    <dbReference type="NCBI Taxonomy" id="940139"/>
    <lineage>
        <taxon>Bacteria</taxon>
        <taxon>Pseudomonadati</taxon>
        <taxon>Acidobacteriota</taxon>
        <taxon>Terriglobia</taxon>
        <taxon>Terriglobales</taxon>
        <taxon>Acidobacteriaceae</taxon>
        <taxon>Terriglobus</taxon>
    </lineage>
</organism>
<name>A0ABW9KKW8_9BACT</name>
<sequence>MDLEITGRGTTVTQVLRQQAEAGLERIERILGPKSSAKVVLTCEKNRCVVEVAIHNVLGDLSSRCEAKVPMHQEAQELAAALAEALNKVESQALKSKKKIVTTRHHPEQNALGSIRLQSDDDIDVGDIDPESENLGQSKTGVGKAINAVNDGELHEEQQIA</sequence>
<reference evidence="2 3" key="1">
    <citation type="submission" date="2024-12" db="EMBL/GenBank/DDBJ databases">
        <authorList>
            <person name="Lee Y."/>
        </authorList>
    </citation>
    <scope>NUCLEOTIDE SEQUENCE [LARGE SCALE GENOMIC DNA]</scope>
    <source>
        <strain evidence="2 3">03SUJ4</strain>
    </source>
</reference>
<dbReference type="EMBL" id="JBJYXY010000001">
    <property type="protein sequence ID" value="MFN2976430.1"/>
    <property type="molecule type" value="Genomic_DNA"/>
</dbReference>
<evidence type="ECO:0000313" key="3">
    <source>
        <dbReference type="Proteomes" id="UP001634747"/>
    </source>
</evidence>
<dbReference type="Proteomes" id="UP001634747">
    <property type="component" value="Unassembled WGS sequence"/>
</dbReference>
<dbReference type="SUPFAM" id="SSF69754">
    <property type="entry name" value="Ribosome binding protein Y (YfiA homologue)"/>
    <property type="match status" value="1"/>
</dbReference>
<dbReference type="InterPro" id="IPR036567">
    <property type="entry name" value="RHF-like"/>
</dbReference>
<keyword evidence="3" id="KW-1185">Reference proteome</keyword>
<proteinExistence type="predicted"/>
<evidence type="ECO:0000313" key="2">
    <source>
        <dbReference type="EMBL" id="MFN2976430.1"/>
    </source>
</evidence>
<protein>
    <submittedName>
        <fullName evidence="2">HPF/RaiA family ribosome-associated protein</fullName>
    </submittedName>
</protein>
<dbReference type="RefSeq" id="WP_263412092.1">
    <property type="nucleotide sequence ID" value="NZ_BAABBH010000001.1"/>
</dbReference>
<gene>
    <name evidence="2" type="ORF">ACK2TP_11710</name>
</gene>
<evidence type="ECO:0000256" key="1">
    <source>
        <dbReference type="SAM" id="MobiDB-lite"/>
    </source>
</evidence>
<dbReference type="InterPro" id="IPR003489">
    <property type="entry name" value="RHF/RaiA"/>
</dbReference>
<comment type="caution">
    <text evidence="2">The sequence shown here is derived from an EMBL/GenBank/DDBJ whole genome shotgun (WGS) entry which is preliminary data.</text>
</comment>
<feature type="region of interest" description="Disordered" evidence="1">
    <location>
        <begin position="96"/>
        <end position="143"/>
    </location>
</feature>